<keyword evidence="4" id="KW-0378">Hydrolase</keyword>
<evidence type="ECO:0000313" key="4">
    <source>
        <dbReference type="EMBL" id="QAA80728.1"/>
    </source>
</evidence>
<gene>
    <name evidence="4" type="ORF">EI546_02840</name>
</gene>
<keyword evidence="5" id="KW-1185">Reference proteome</keyword>
<dbReference type="KEGG" id="aev:EI546_02840"/>
<proteinExistence type="predicted"/>
<protein>
    <submittedName>
        <fullName evidence="4">Class A beta-lactamase-related serine hydrolase</fullName>
    </submittedName>
</protein>
<accession>A0A410G0B5</accession>
<dbReference type="SUPFAM" id="SSF56601">
    <property type="entry name" value="beta-lactamase/transpeptidase-like"/>
    <property type="match status" value="1"/>
</dbReference>
<dbReference type="AlphaFoldDB" id="A0A410G0B5"/>
<name>A0A410G0B5_9FLAO</name>
<dbReference type="GO" id="GO:0016020">
    <property type="term" value="C:membrane"/>
    <property type="evidence" value="ECO:0007669"/>
    <property type="project" value="UniProtKB-SubCell"/>
</dbReference>
<dbReference type="InterPro" id="IPR012338">
    <property type="entry name" value="Beta-lactam/transpept-like"/>
</dbReference>
<dbReference type="EMBL" id="CP034951">
    <property type="protein sequence ID" value="QAA80728.1"/>
    <property type="molecule type" value="Genomic_DNA"/>
</dbReference>
<dbReference type="PANTHER" id="PTHR46825">
    <property type="entry name" value="D-ALANYL-D-ALANINE-CARBOXYPEPTIDASE/ENDOPEPTIDASE AMPH"/>
    <property type="match status" value="1"/>
</dbReference>
<keyword evidence="2" id="KW-0472">Membrane</keyword>
<sequence length="461" mass="53014">MKKAVIFYVFALIFQISFGQQVPEKQLDSLFSALYNKKMFNGNVLIAEKGNVVFQKSYEIANEETGQKLDENSIFELASVSKQFTAMGIVLLEKQGKLRYDDLISKFIPELNSYGNITIRQLLTHTSGLPDYMELFDEKWDKTKFATNKDIVEELAKYKPSVEFSPGEKFEYSNTGYALLALIIERVSGQSFGEFLKDNIFTPLDMQNTFVYRSRFEPKKIENYAKGYMIDSLGDKINPDSMGKNYLSYYLDGIVGDGMVNSTTNDLLKWDRALYGNELVDNKDKQIIFSSVKTPDGKESNYGFGWAVGNSEKYGKVVNHSRGWAGYYTFIERHLDNKKTIIILQNNMGDLTTMPLKEIRKILYNEPLFSDGLFPTTLNPDELQKYTGTYINSEMPLTIHIFIKENILMGQSEGQSAFPLDSYENNTFKYEMADIKIVFDLNENSFDFYQGKTHLIFKRQE</sequence>
<dbReference type="OrthoDB" id="9793489at2"/>
<dbReference type="RefSeq" id="WP_128249124.1">
    <property type="nucleotide sequence ID" value="NZ_CP034951.1"/>
</dbReference>
<organism evidence="4 5">
    <name type="scientific">Aequorivita ciconiae</name>
    <dbReference type="NCBI Taxonomy" id="2494375"/>
    <lineage>
        <taxon>Bacteria</taxon>
        <taxon>Pseudomonadati</taxon>
        <taxon>Bacteroidota</taxon>
        <taxon>Flavobacteriia</taxon>
        <taxon>Flavobacteriales</taxon>
        <taxon>Flavobacteriaceae</taxon>
        <taxon>Aequorivita</taxon>
    </lineage>
</organism>
<evidence type="ECO:0000313" key="5">
    <source>
        <dbReference type="Proteomes" id="UP000285517"/>
    </source>
</evidence>
<dbReference type="InterPro" id="IPR001466">
    <property type="entry name" value="Beta-lactam-related"/>
</dbReference>
<comment type="subcellular location">
    <subcellularLocation>
        <location evidence="1">Membrane</location>
    </subcellularLocation>
</comment>
<dbReference type="Proteomes" id="UP000285517">
    <property type="component" value="Chromosome"/>
</dbReference>
<dbReference type="GO" id="GO:0016787">
    <property type="term" value="F:hydrolase activity"/>
    <property type="evidence" value="ECO:0007669"/>
    <property type="project" value="UniProtKB-KW"/>
</dbReference>
<dbReference type="Pfam" id="PF00144">
    <property type="entry name" value="Beta-lactamase"/>
    <property type="match status" value="1"/>
</dbReference>
<feature type="domain" description="Beta-lactamase-related" evidence="3">
    <location>
        <begin position="39"/>
        <end position="352"/>
    </location>
</feature>
<dbReference type="InterPro" id="IPR050491">
    <property type="entry name" value="AmpC-like"/>
</dbReference>
<reference evidence="4 5" key="1">
    <citation type="submission" date="2019-01" db="EMBL/GenBank/DDBJ databases">
        <title>Complete genome sequencing of Aequorivita sp. H23M31.</title>
        <authorList>
            <person name="Bae J.-W."/>
        </authorList>
    </citation>
    <scope>NUCLEOTIDE SEQUENCE [LARGE SCALE GENOMIC DNA]</scope>
    <source>
        <strain evidence="4 5">H23M31</strain>
    </source>
</reference>
<evidence type="ECO:0000259" key="3">
    <source>
        <dbReference type="Pfam" id="PF00144"/>
    </source>
</evidence>
<evidence type="ECO:0000256" key="2">
    <source>
        <dbReference type="ARBA" id="ARBA00023136"/>
    </source>
</evidence>
<dbReference type="PANTHER" id="PTHR46825:SF11">
    <property type="entry name" value="PENICILLIN-BINDING PROTEIN 4"/>
    <property type="match status" value="1"/>
</dbReference>
<dbReference type="Gene3D" id="3.40.710.10">
    <property type="entry name" value="DD-peptidase/beta-lactamase superfamily"/>
    <property type="match status" value="1"/>
</dbReference>
<evidence type="ECO:0000256" key="1">
    <source>
        <dbReference type="ARBA" id="ARBA00004370"/>
    </source>
</evidence>